<keyword evidence="5" id="KW-1185">Reference proteome</keyword>
<evidence type="ECO:0000313" key="4">
    <source>
        <dbReference type="EMBL" id="KWX10077.1"/>
    </source>
</evidence>
<reference evidence="4 7" key="2">
    <citation type="submission" date="2015-02" db="EMBL/GenBank/DDBJ databases">
        <title>Physiological reanalysis, assessment of diazotrophy, and genome sequences of multiple isolates of Streptomyces thermoautotrophicus.</title>
        <authorList>
            <person name="MacKellar D.C."/>
            <person name="Lieber L."/>
            <person name="Norman J."/>
            <person name="Bolger A."/>
            <person name="Tobin C."/>
            <person name="Murray J.W."/>
            <person name="Prell J."/>
        </authorList>
    </citation>
    <scope>NUCLEOTIDE SEQUENCE [LARGE SCALE GENOMIC DNA]</scope>
    <source>
        <strain evidence="4 7">UBT1</strain>
    </source>
</reference>
<gene>
    <name evidence="3" type="ORF">LI90_60</name>
    <name evidence="2" type="ORF">TH66_20535</name>
    <name evidence="4" type="ORF">TR74_05785</name>
</gene>
<accession>A0A132NJG7</accession>
<comment type="caution">
    <text evidence="4">The sequence shown here is derived from an EMBL/GenBank/DDBJ whole genome shotgun (WGS) entry which is preliminary data.</text>
</comment>
<dbReference type="Gene3D" id="3.40.50.1820">
    <property type="entry name" value="alpha/beta hydrolase"/>
    <property type="match status" value="1"/>
</dbReference>
<evidence type="ECO:0000259" key="1">
    <source>
        <dbReference type="Pfam" id="PF01764"/>
    </source>
</evidence>
<dbReference type="Proteomes" id="UP000070659">
    <property type="component" value="Unassembled WGS sequence"/>
</dbReference>
<feature type="domain" description="Fungal lipase-type" evidence="1">
    <location>
        <begin position="307"/>
        <end position="385"/>
    </location>
</feature>
<dbReference type="SUPFAM" id="SSF53474">
    <property type="entry name" value="alpha/beta-Hydrolases"/>
    <property type="match status" value="1"/>
</dbReference>
<proteinExistence type="predicted"/>
<sequence length="459" mass="48715">MSQGPELHVTGGAGGLAARYEDMEAMARLTDDVSAELLALSGWCHQLLVHDDVLASAVLHPEGVARFEAALLGALDDSDGLTTVAADIGLRAGKLRASAAAYRITDEAQAELLDLTRWFAGAWVGVTFPVSAPLLTTAGLGAVLAGEALDVDWQRLLTDHPGVIDTIVGATPGLVSGLAGLPVVADVPAGARLLGLLYPDGEARVKSLGVDDSDEPAMTEPPQGFSDLMAGLDYRNRKAHGRDQGQIDVRIVEKVLPDGTVQRSYIVDIPGTKDWHPVPLQENKHLNDLGTNLHAMAGDPTAYQQGIAEALRRAGARPGDPVMLVGHSQGGMVAVRAANDFVRSGEFNVTHVVTAGSPVGRMEVPDRVRVLSLDNEHDVVPHLDAADNPDAPNRTTVTFSDQEGTIGDNHDIEKAYLPAAGALDSSDDPSVRAYRESAQRFFSGDRVETQVYQVTRKHE</sequence>
<reference evidence="6" key="1">
    <citation type="submission" date="2015-02" db="EMBL/GenBank/DDBJ databases">
        <title>Physiological reanalysis, assessment of diazotrophy, and genome sequences of multiple isolates of Streptomyces thermoautotrophicus.</title>
        <authorList>
            <person name="MacKellar D.C."/>
            <person name="Lieber L."/>
            <person name="Norman J."/>
            <person name="Bolger A."/>
            <person name="Tobin C."/>
            <person name="Murray J.W."/>
            <person name="Friesen M."/>
            <person name="Prell J."/>
        </authorList>
    </citation>
    <scope>NUCLEOTIDE SEQUENCE [LARGE SCALE GENOMIC DNA]</scope>
    <source>
        <strain evidence="6">UBT1</strain>
    </source>
</reference>
<dbReference type="InterPro" id="IPR029058">
    <property type="entry name" value="AB_hydrolase_fold"/>
</dbReference>
<evidence type="ECO:0000313" key="5">
    <source>
        <dbReference type="Proteomes" id="UP000070188"/>
    </source>
</evidence>
<evidence type="ECO:0000313" key="3">
    <source>
        <dbReference type="EMBL" id="KWW98440.1"/>
    </source>
</evidence>
<protein>
    <recommendedName>
        <fullName evidence="1">Fungal lipase-type domain-containing protein</fullName>
    </recommendedName>
</protein>
<evidence type="ECO:0000313" key="2">
    <source>
        <dbReference type="EMBL" id="KWW97826.1"/>
    </source>
</evidence>
<dbReference type="PATRIC" id="fig|1469144.10.peg.129"/>
<dbReference type="InterPro" id="IPR002921">
    <property type="entry name" value="Fungal_lipase-type"/>
</dbReference>
<evidence type="ECO:0000313" key="6">
    <source>
        <dbReference type="Proteomes" id="UP000070598"/>
    </source>
</evidence>
<dbReference type="AlphaFoldDB" id="A0A132NJG7"/>
<dbReference type="EMBL" id="JYIJ01000019">
    <property type="protein sequence ID" value="KWW97826.1"/>
    <property type="molecule type" value="Genomic_DNA"/>
</dbReference>
<dbReference type="EMBL" id="JYIK01000630">
    <property type="protein sequence ID" value="KWX10077.1"/>
    <property type="molecule type" value="Genomic_DNA"/>
</dbReference>
<dbReference type="Pfam" id="PF01764">
    <property type="entry name" value="Lipase_3"/>
    <property type="match status" value="1"/>
</dbReference>
<dbReference type="Proteomes" id="UP000070598">
    <property type="component" value="Unassembled WGS sequence"/>
</dbReference>
<dbReference type="OrthoDB" id="5095936at2"/>
<evidence type="ECO:0000313" key="7">
    <source>
        <dbReference type="Proteomes" id="UP000070659"/>
    </source>
</evidence>
<dbReference type="Proteomes" id="UP000070188">
    <property type="component" value="Unassembled WGS sequence"/>
</dbReference>
<reference evidence="3" key="4">
    <citation type="submission" date="2015-04" db="EMBL/GenBank/DDBJ databases">
        <title>Physiological reanalysis, assessment of diazotrophy, and genome sequences of multiple isolates of Streptomyces thermoautotrophicus.</title>
        <authorList>
            <person name="MacKellar D.C."/>
            <person name="Lieber L."/>
            <person name="Norman J."/>
            <person name="Bolger A."/>
            <person name="Tobin C."/>
            <person name="Murray J.W."/>
            <person name="Woodward J."/>
            <person name="Friesen M."/>
            <person name="Prell J."/>
        </authorList>
    </citation>
    <scope>NUCLEOTIDE SEQUENCE [LARGE SCALE GENOMIC DNA]</scope>
    <source>
        <strain evidence="3">H1</strain>
    </source>
</reference>
<name>A0A132NJG7_9ACTN</name>
<dbReference type="STRING" id="1469144.LI90_60"/>
<dbReference type="GO" id="GO:0006629">
    <property type="term" value="P:lipid metabolic process"/>
    <property type="evidence" value="ECO:0007669"/>
    <property type="project" value="InterPro"/>
</dbReference>
<dbReference type="RefSeq" id="WP_066883166.1">
    <property type="nucleotide sequence ID" value="NZ_JYIJ01000019.1"/>
</dbReference>
<organism evidence="4 6">
    <name type="scientific">Carbonactinospora thermoautotrophica</name>
    <dbReference type="NCBI Taxonomy" id="1469144"/>
    <lineage>
        <taxon>Bacteria</taxon>
        <taxon>Bacillati</taxon>
        <taxon>Actinomycetota</taxon>
        <taxon>Actinomycetes</taxon>
        <taxon>Kitasatosporales</taxon>
        <taxon>Carbonactinosporaceae</taxon>
        <taxon>Carbonactinospora</taxon>
    </lineage>
</organism>
<reference evidence="5" key="3">
    <citation type="submission" date="2015-04" db="EMBL/GenBank/DDBJ databases">
        <title>Physiological reanalysis, assessment of diazotrophy, and genome sequences of multiple isolates of Streptomyces thermoautotrophicus.</title>
        <authorList>
            <person name="MacKellar D.C."/>
            <person name="Lieber L."/>
            <person name="Norman J."/>
            <person name="Bolger A."/>
            <person name="Tobin C."/>
            <person name="Murray J.W."/>
            <person name="Chang R."/>
            <person name="Ford T."/>
            <person name="Nguyen P.Q."/>
            <person name="Woodward J."/>
            <person name="Permingeat H."/>
            <person name="Joshi N.S."/>
            <person name="Silver P.A."/>
            <person name="Usadel B."/>
            <person name="Rutherford A.W."/>
            <person name="Friesen M."/>
            <person name="Prell J."/>
        </authorList>
    </citation>
    <scope>NUCLEOTIDE SEQUENCE [LARGE SCALE GENOMIC DNA]</scope>
    <source>
        <strain evidence="5">H1</strain>
    </source>
</reference>
<dbReference type="EMBL" id="LAXD01000001">
    <property type="protein sequence ID" value="KWW98440.1"/>
    <property type="molecule type" value="Genomic_DNA"/>
</dbReference>